<keyword evidence="7" id="KW-1185">Reference proteome</keyword>
<evidence type="ECO:0008006" key="8">
    <source>
        <dbReference type="Google" id="ProtNLM"/>
    </source>
</evidence>
<dbReference type="Proteomes" id="UP000014500">
    <property type="component" value="Unassembled WGS sequence"/>
</dbReference>
<dbReference type="InterPro" id="IPR043502">
    <property type="entry name" value="DNA/RNA_pol_sf"/>
</dbReference>
<keyword evidence="4" id="KW-0255">Endonuclease</keyword>
<dbReference type="PANTHER" id="PTHR37984:SF5">
    <property type="entry name" value="PROTEIN NYNRIN-LIKE"/>
    <property type="match status" value="1"/>
</dbReference>
<proteinExistence type="predicted"/>
<dbReference type="Gene3D" id="3.30.70.270">
    <property type="match status" value="1"/>
</dbReference>
<organism evidence="6 7">
    <name type="scientific">Strigamia maritima</name>
    <name type="common">European centipede</name>
    <name type="synonym">Geophilus maritimus</name>
    <dbReference type="NCBI Taxonomy" id="126957"/>
    <lineage>
        <taxon>Eukaryota</taxon>
        <taxon>Metazoa</taxon>
        <taxon>Ecdysozoa</taxon>
        <taxon>Arthropoda</taxon>
        <taxon>Myriapoda</taxon>
        <taxon>Chilopoda</taxon>
        <taxon>Pleurostigmophora</taxon>
        <taxon>Geophilomorpha</taxon>
        <taxon>Linotaeniidae</taxon>
        <taxon>Strigamia</taxon>
    </lineage>
</organism>
<dbReference type="PhylomeDB" id="T1IWV4"/>
<dbReference type="SUPFAM" id="SSF56672">
    <property type="entry name" value="DNA/RNA polymerases"/>
    <property type="match status" value="1"/>
</dbReference>
<keyword evidence="2" id="KW-0548">Nucleotidyltransferase</keyword>
<name>T1IWV4_STRMM</name>
<dbReference type="SUPFAM" id="SSF50630">
    <property type="entry name" value="Acid proteases"/>
    <property type="match status" value="1"/>
</dbReference>
<dbReference type="Gene3D" id="2.40.70.10">
    <property type="entry name" value="Acid Proteases"/>
    <property type="match status" value="1"/>
</dbReference>
<evidence type="ECO:0000256" key="1">
    <source>
        <dbReference type="ARBA" id="ARBA00022679"/>
    </source>
</evidence>
<dbReference type="EMBL" id="JH431630">
    <property type="status" value="NOT_ANNOTATED_CDS"/>
    <property type="molecule type" value="Genomic_DNA"/>
</dbReference>
<keyword evidence="1" id="KW-0808">Transferase</keyword>
<dbReference type="eggNOG" id="KOG0017">
    <property type="taxonomic scope" value="Eukaryota"/>
</dbReference>
<dbReference type="PANTHER" id="PTHR37984">
    <property type="entry name" value="PROTEIN CBG26694"/>
    <property type="match status" value="1"/>
</dbReference>
<keyword evidence="3" id="KW-0540">Nuclease</keyword>
<dbReference type="OMA" id="CTINTHI"/>
<dbReference type="GO" id="GO:0016779">
    <property type="term" value="F:nucleotidyltransferase activity"/>
    <property type="evidence" value="ECO:0007669"/>
    <property type="project" value="UniProtKB-KW"/>
</dbReference>
<dbReference type="GO" id="GO:0004519">
    <property type="term" value="F:endonuclease activity"/>
    <property type="evidence" value="ECO:0007669"/>
    <property type="project" value="UniProtKB-KW"/>
</dbReference>
<evidence type="ECO:0000256" key="5">
    <source>
        <dbReference type="SAM" id="MobiDB-lite"/>
    </source>
</evidence>
<evidence type="ECO:0000256" key="2">
    <source>
        <dbReference type="ARBA" id="ARBA00022695"/>
    </source>
</evidence>
<sequence length="341" mass="37139">MFENGSLISKLSPRSNQSPKGTSLCPTRTKALVIDILVNNASIPMQVDTGAAATIVSFRCYKAICADIPLQKLTVPMIAYDGQPISMRGICQVPVSHNGQKFLLSLCVSDHGSSLLGRDWLHAFGLLSATGELLKARLLSVTLDLTPSPSLNSTTAEALNTVLTHHSNVFRDELAYPIPMAVKDTVEQELRRLQAHGIISPVASSRWATSIMHVKKSDSSVKIAGCFNRTVNKAILSNAYPLPLFADITNKLSGGESYSILDMNSAYNQLELDEQSAELCTINTHIGLFRVNRLFYDISSTSAIFQKAMDQLTVPLQGTQSYIDDSCITRATNAIHLQKLV</sequence>
<evidence type="ECO:0000256" key="3">
    <source>
        <dbReference type="ARBA" id="ARBA00022722"/>
    </source>
</evidence>
<dbReference type="HOGENOM" id="CLU_873132_0_0_1"/>
<dbReference type="Gene3D" id="3.10.10.10">
    <property type="entry name" value="HIV Type 1 Reverse Transcriptase, subunit A, domain 1"/>
    <property type="match status" value="1"/>
</dbReference>
<dbReference type="InterPro" id="IPR021109">
    <property type="entry name" value="Peptidase_aspartic_dom_sf"/>
</dbReference>
<dbReference type="EnsemblMetazoa" id="SMAR005680-RA">
    <property type="protein sequence ID" value="SMAR005680-PA"/>
    <property type="gene ID" value="SMAR005680"/>
</dbReference>
<evidence type="ECO:0000313" key="7">
    <source>
        <dbReference type="Proteomes" id="UP000014500"/>
    </source>
</evidence>
<dbReference type="STRING" id="126957.T1IWV4"/>
<evidence type="ECO:0000313" key="6">
    <source>
        <dbReference type="EnsemblMetazoa" id="SMAR005680-PA"/>
    </source>
</evidence>
<keyword evidence="4" id="KW-0378">Hydrolase</keyword>
<evidence type="ECO:0000256" key="4">
    <source>
        <dbReference type="ARBA" id="ARBA00022759"/>
    </source>
</evidence>
<protein>
    <recommendedName>
        <fullName evidence="8">Reverse transcriptase domain-containing protein</fullName>
    </recommendedName>
</protein>
<dbReference type="GO" id="GO:0071897">
    <property type="term" value="P:DNA biosynthetic process"/>
    <property type="evidence" value="ECO:0007669"/>
    <property type="project" value="UniProtKB-ARBA"/>
</dbReference>
<accession>T1IWV4</accession>
<reference evidence="7" key="1">
    <citation type="submission" date="2011-05" db="EMBL/GenBank/DDBJ databases">
        <authorList>
            <person name="Richards S.R."/>
            <person name="Qu J."/>
            <person name="Jiang H."/>
            <person name="Jhangiani S.N."/>
            <person name="Agravi P."/>
            <person name="Goodspeed R."/>
            <person name="Gross S."/>
            <person name="Mandapat C."/>
            <person name="Jackson L."/>
            <person name="Mathew T."/>
            <person name="Pu L."/>
            <person name="Thornton R."/>
            <person name="Saada N."/>
            <person name="Wilczek-Boney K.B."/>
            <person name="Lee S."/>
            <person name="Kovar C."/>
            <person name="Wu Y."/>
            <person name="Scherer S.E."/>
            <person name="Worley K.C."/>
            <person name="Muzny D.M."/>
            <person name="Gibbs R."/>
        </authorList>
    </citation>
    <scope>NUCLEOTIDE SEQUENCE</scope>
    <source>
        <strain evidence="7">Brora</strain>
    </source>
</reference>
<feature type="region of interest" description="Disordered" evidence="5">
    <location>
        <begin position="1"/>
        <end position="25"/>
    </location>
</feature>
<dbReference type="InterPro" id="IPR050951">
    <property type="entry name" value="Retrovirus_Pol_polyprotein"/>
</dbReference>
<dbReference type="InterPro" id="IPR043128">
    <property type="entry name" value="Rev_trsase/Diguanyl_cyclase"/>
</dbReference>
<reference evidence="6" key="2">
    <citation type="submission" date="2015-02" db="UniProtKB">
        <authorList>
            <consortium name="EnsemblMetazoa"/>
        </authorList>
    </citation>
    <scope>IDENTIFICATION</scope>
</reference>
<dbReference type="CDD" id="cd01647">
    <property type="entry name" value="RT_LTR"/>
    <property type="match status" value="1"/>
</dbReference>
<dbReference type="AlphaFoldDB" id="T1IWV4"/>